<organism evidence="1 2">
    <name type="scientific">Dermacoccus nishinomiyaensis</name>
    <dbReference type="NCBI Taxonomy" id="1274"/>
    <lineage>
        <taxon>Bacteria</taxon>
        <taxon>Bacillati</taxon>
        <taxon>Actinomycetota</taxon>
        <taxon>Actinomycetes</taxon>
        <taxon>Micrococcales</taxon>
        <taxon>Dermacoccaceae</taxon>
        <taxon>Dermacoccus</taxon>
    </lineage>
</organism>
<dbReference type="AlphaFoldDB" id="A0A075JF51"/>
<sequence>MIKQWKVEPDWQEPFLAALADRGATPAQRDDALGDVDDACIRQNKTAREIFGDPVAYGKDYPVSSPLTAREAGQARTRAIVLALAGLVGMFFALLGWTGMVRDVDKVWGANPTIWFVVGLVIAIAAAIVDTLLGRKADFTQGETGAASTLVNRLLPWIIVALTLIGLLVVKLTHG</sequence>
<dbReference type="GeneID" id="41840550"/>
<name>A0A075JF51_9MICO</name>
<accession>A0A075JF51</accession>
<dbReference type="KEGG" id="dni:HX89_05015"/>
<dbReference type="Proteomes" id="UP000027986">
    <property type="component" value="Chromosome"/>
</dbReference>
<reference evidence="1 2" key="1">
    <citation type="submission" date="2014-07" db="EMBL/GenBank/DDBJ databases">
        <title>Genome Sequencing of Dermacoccus nishinomiyaensis.</title>
        <authorList>
            <person name="Hong K.W."/>
            <person name="Chan K.G."/>
        </authorList>
    </citation>
    <scope>NUCLEOTIDE SEQUENCE [LARGE SCALE GENOMIC DNA]</scope>
    <source>
        <strain evidence="1 2">M25</strain>
    </source>
</reference>
<dbReference type="STRING" id="1274.HX89_05015"/>
<keyword evidence="2" id="KW-1185">Reference proteome</keyword>
<dbReference type="RefSeq" id="WP_006945992.1">
    <property type="nucleotide sequence ID" value="NZ_CAKZHM010000213.1"/>
</dbReference>
<protein>
    <submittedName>
        <fullName evidence="1">Uncharacterized protein</fullName>
    </submittedName>
</protein>
<gene>
    <name evidence="1" type="ORF">HX89_05015</name>
</gene>
<dbReference type="EMBL" id="CP008889">
    <property type="protein sequence ID" value="AIF40415.1"/>
    <property type="molecule type" value="Genomic_DNA"/>
</dbReference>
<proteinExistence type="predicted"/>
<dbReference type="HOGENOM" id="CLU_1530149_0_0_11"/>
<evidence type="ECO:0000313" key="1">
    <source>
        <dbReference type="EMBL" id="AIF40415.1"/>
    </source>
</evidence>
<dbReference type="OrthoDB" id="5192631at2"/>
<evidence type="ECO:0000313" key="2">
    <source>
        <dbReference type="Proteomes" id="UP000027986"/>
    </source>
</evidence>